<protein>
    <submittedName>
        <fullName evidence="1">Uncharacterized protein</fullName>
    </submittedName>
</protein>
<dbReference type="RefSeq" id="WP_127785767.1">
    <property type="nucleotide sequence ID" value="NZ_SACL01000001.1"/>
</dbReference>
<reference evidence="1 2" key="1">
    <citation type="submission" date="2019-01" db="EMBL/GenBank/DDBJ databases">
        <authorList>
            <person name="Chen W.-M."/>
        </authorList>
    </citation>
    <scope>NUCLEOTIDE SEQUENCE [LARGE SCALE GENOMIC DNA]</scope>
    <source>
        <strain evidence="1 2">CCP-6</strain>
    </source>
</reference>
<comment type="caution">
    <text evidence="1">The sequence shown here is derived from an EMBL/GenBank/DDBJ whole genome shotgun (WGS) entry which is preliminary data.</text>
</comment>
<sequence length="142" mass="14386">MRDLMSDIHVLPALAPAAAAITDNTAQVGAVIDRLGYDSVTFAIVTGTLADADATFAVTVEHGDVANLSDAAAVPAASLVGTTALAGFTFADDAETRKIGYVGEKRYVRLTITPSSNTGNAPMAAIAILGHPAQAPTPNPPV</sequence>
<dbReference type="AlphaFoldDB" id="A0A437MN72"/>
<dbReference type="EMBL" id="SACL01000001">
    <property type="protein sequence ID" value="RVT99093.1"/>
    <property type="molecule type" value="Genomic_DNA"/>
</dbReference>
<dbReference type="OrthoDB" id="5464931at2"/>
<evidence type="ECO:0000313" key="2">
    <source>
        <dbReference type="Proteomes" id="UP000282957"/>
    </source>
</evidence>
<dbReference type="Proteomes" id="UP000282957">
    <property type="component" value="Unassembled WGS sequence"/>
</dbReference>
<proteinExistence type="predicted"/>
<keyword evidence="2" id="KW-1185">Reference proteome</keyword>
<accession>A0A437MN72</accession>
<evidence type="ECO:0000313" key="1">
    <source>
        <dbReference type="EMBL" id="RVT99093.1"/>
    </source>
</evidence>
<name>A0A437MN72_9PROT</name>
<gene>
    <name evidence="1" type="ORF">EOD42_03020</name>
</gene>
<organism evidence="1 2">
    <name type="scientific">Rhodovarius crocodyli</name>
    <dbReference type="NCBI Taxonomy" id="1979269"/>
    <lineage>
        <taxon>Bacteria</taxon>
        <taxon>Pseudomonadati</taxon>
        <taxon>Pseudomonadota</taxon>
        <taxon>Alphaproteobacteria</taxon>
        <taxon>Acetobacterales</taxon>
        <taxon>Roseomonadaceae</taxon>
        <taxon>Rhodovarius</taxon>
    </lineage>
</organism>